<evidence type="ECO:0000313" key="2">
    <source>
        <dbReference type="Proteomes" id="UP001165064"/>
    </source>
</evidence>
<dbReference type="Proteomes" id="UP001165064">
    <property type="component" value="Unassembled WGS sequence"/>
</dbReference>
<comment type="caution">
    <text evidence="1">The sequence shown here is derived from an EMBL/GenBank/DDBJ whole genome shotgun (WGS) entry which is preliminary data.</text>
</comment>
<accession>A0ACB5T7Y7</accession>
<protein>
    <submittedName>
        <fullName evidence="1">Unnamed protein product</fullName>
    </submittedName>
</protein>
<organism evidence="1 2">
    <name type="scientific">Ambrosiozyma monospora</name>
    <name type="common">Yeast</name>
    <name type="synonym">Endomycopsis monosporus</name>
    <dbReference type="NCBI Taxonomy" id="43982"/>
    <lineage>
        <taxon>Eukaryota</taxon>
        <taxon>Fungi</taxon>
        <taxon>Dikarya</taxon>
        <taxon>Ascomycota</taxon>
        <taxon>Saccharomycotina</taxon>
        <taxon>Pichiomycetes</taxon>
        <taxon>Pichiales</taxon>
        <taxon>Pichiaceae</taxon>
        <taxon>Ambrosiozyma</taxon>
    </lineage>
</organism>
<reference evidence="1" key="1">
    <citation type="submission" date="2023-04" db="EMBL/GenBank/DDBJ databases">
        <title>Ambrosiozyma monospora NBRC 10751.</title>
        <authorList>
            <person name="Ichikawa N."/>
            <person name="Sato H."/>
            <person name="Tonouchi N."/>
        </authorList>
    </citation>
    <scope>NUCLEOTIDE SEQUENCE</scope>
    <source>
        <strain evidence="1">NBRC 10751</strain>
    </source>
</reference>
<dbReference type="EMBL" id="BSXS01004736">
    <property type="protein sequence ID" value="GME83410.1"/>
    <property type="molecule type" value="Genomic_DNA"/>
</dbReference>
<keyword evidence="2" id="KW-1185">Reference proteome</keyword>
<proteinExistence type="predicted"/>
<sequence>MIPSQRPYPPQSQPNIPPQQQFQNQQQSQPQNSFNNSSYQNQQQNYPPLNQNMGDGNQYPGNYQLPNSPNISKSPVRSQQHMNSPPQNQPYNNQFQPNNSYVNQPDGRSGSYSAPQEATNIQASSNSVGNSAPPSRLLSEESKSSTVAPNENDRINYLEEKIMLLEKALASQDLSPSSHTSSFSDTQPSVPAHQPAQTQSPPSPTDITPHPFKNRENTTTSQRSDGSAPPLPPPPSSYSKKPLSPLASSFYAGSGNPTVDEIKRTSKSSLVPTPDPTIEDLINYDDDGGFDELPPSYEELEKSGSLTYSKSIYRTGVEKAGLSSDYVNPASSEPPILESSSTTNEFSSSGRKPLRRKMPPPVTGISETEPPPSLSYSQRLGSTTSSNYTEPDIPLPSANSPADPSQYNFKIEAGYSSSTSTIPLPSRVRTPNPEQQRTHTATPHHHQTKQRTYTDEAAFEPPSKLDRRTDSNRSNTDHRKPPKSSSTLSPSKMKSNSHKYKIIANGVIEPVLPSKSDEPLEEAIARFKATREQALKDYKKFTPEIQFNWALILLESLARTELVSRMDISGKKRRRHIPFKMLTEQRKTFLTTSIKVLQNLVQLAPNKTRARTYLGDIYAGGIHPGLVVQDEHKGYELFYEAATQENDALACYRSC</sequence>
<gene>
    <name evidence="1" type="ORF">Amon02_000615100</name>
</gene>
<name>A0ACB5T7Y7_AMBMO</name>
<evidence type="ECO:0000313" key="1">
    <source>
        <dbReference type="EMBL" id="GME83410.1"/>
    </source>
</evidence>